<gene>
    <name evidence="11" type="ORF">AXFE_34280</name>
</gene>
<proteinExistence type="inferred from homology"/>
<evidence type="ECO:0000256" key="9">
    <source>
        <dbReference type="ARBA" id="ARBA00044968"/>
    </source>
</evidence>
<dbReference type="GO" id="GO:0008801">
    <property type="term" value="F:beta-phosphoglucomutase activity"/>
    <property type="evidence" value="ECO:0007669"/>
    <property type="project" value="UniProtKB-EC"/>
</dbReference>
<sequence>MSAPKKDDQVKDVDFAAYHAWLFDMDGVLTNTASVHAGAWKQAFDEFLKTEATNTGKTYAPFDAEGDYEKYVDGEPRDDGVRNFLTARGITLSEGADDDQSDAGTIKGVGKRKNELFLEALKKEGVKVFDGAVALVKELRLKGAKVAVVSASENTKTALVAAGIIDLFDAVVDGHVVKDLDLKGKPAPDSYLQGAKVLGVDADTAVVLEDALAGVEAGRAGRFGLVVGGDHHDAPGVHDYADGLRAHGADVVVTSLAELMTHGSHAAGDNPQ</sequence>
<dbReference type="Gene3D" id="1.10.150.240">
    <property type="entry name" value="Putative phosphatase, domain 2"/>
    <property type="match status" value="1"/>
</dbReference>
<dbReference type="PANTHER" id="PTHR46193">
    <property type="entry name" value="6-PHOSPHOGLUCONATE PHOSPHATASE"/>
    <property type="match status" value="1"/>
</dbReference>
<evidence type="ECO:0000256" key="10">
    <source>
        <dbReference type="ARBA" id="ARBA00044991"/>
    </source>
</evidence>
<keyword evidence="7" id="KW-0119">Carbohydrate metabolism</keyword>
<keyword evidence="3" id="KW-0597">Phosphoprotein</keyword>
<dbReference type="NCBIfam" id="TIGR02009">
    <property type="entry name" value="PGMB-YQAB-SF"/>
    <property type="match status" value="1"/>
</dbReference>
<evidence type="ECO:0000256" key="1">
    <source>
        <dbReference type="ARBA" id="ARBA00001946"/>
    </source>
</evidence>
<dbReference type="NCBIfam" id="TIGR01509">
    <property type="entry name" value="HAD-SF-IA-v3"/>
    <property type="match status" value="1"/>
</dbReference>
<comment type="catalytic activity">
    <reaction evidence="8">
        <text>beta-D-glucose 1-phosphate = beta-D-glucose 6-phosphate</text>
        <dbReference type="Rhea" id="RHEA:20113"/>
        <dbReference type="ChEBI" id="CHEBI:57684"/>
        <dbReference type="ChEBI" id="CHEBI:58247"/>
        <dbReference type="EC" id="5.4.2.6"/>
    </reaction>
</comment>
<comment type="caution">
    <text evidence="11">The sequence shown here is derived from an EMBL/GenBank/DDBJ whole genome shotgun (WGS) entry which is preliminary data.</text>
</comment>
<evidence type="ECO:0000313" key="11">
    <source>
        <dbReference type="EMBL" id="KJF15721.1"/>
    </source>
</evidence>
<evidence type="ECO:0000256" key="3">
    <source>
        <dbReference type="ARBA" id="ARBA00022553"/>
    </source>
</evidence>
<dbReference type="GO" id="GO:0016798">
    <property type="term" value="F:hydrolase activity, acting on glycosyl bonds"/>
    <property type="evidence" value="ECO:0007669"/>
    <property type="project" value="UniProtKB-KW"/>
</dbReference>
<dbReference type="InterPro" id="IPR023214">
    <property type="entry name" value="HAD_sf"/>
</dbReference>
<dbReference type="InterPro" id="IPR023198">
    <property type="entry name" value="PGP-like_dom2"/>
</dbReference>
<keyword evidence="4" id="KW-0479">Metal-binding</keyword>
<evidence type="ECO:0000256" key="6">
    <source>
        <dbReference type="ARBA" id="ARBA00023235"/>
    </source>
</evidence>
<comment type="cofactor">
    <cofactor evidence="1">
        <name>Mg(2+)</name>
        <dbReference type="ChEBI" id="CHEBI:18420"/>
    </cofactor>
</comment>
<dbReference type="Proteomes" id="UP000032360">
    <property type="component" value="Unassembled WGS sequence"/>
</dbReference>
<dbReference type="EMBL" id="JXYS01000130">
    <property type="protein sequence ID" value="KJF15721.1"/>
    <property type="molecule type" value="Genomic_DNA"/>
</dbReference>
<dbReference type="AlphaFoldDB" id="A0A0D8HF82"/>
<keyword evidence="11" id="KW-0326">Glycosidase</keyword>
<dbReference type="SFLD" id="SFLDS00003">
    <property type="entry name" value="Haloacid_Dehalogenase"/>
    <property type="match status" value="1"/>
</dbReference>
<dbReference type="InterPro" id="IPR036412">
    <property type="entry name" value="HAD-like_sf"/>
</dbReference>
<evidence type="ECO:0000313" key="12">
    <source>
        <dbReference type="Proteomes" id="UP000032360"/>
    </source>
</evidence>
<protein>
    <recommendedName>
        <fullName evidence="10">Beta-phosphoglucomutase</fullName>
        <ecNumber evidence="9">5.4.2.6</ecNumber>
    </recommendedName>
</protein>
<dbReference type="Gene3D" id="3.40.50.1000">
    <property type="entry name" value="HAD superfamily/HAD-like"/>
    <property type="match status" value="1"/>
</dbReference>
<reference evidence="11 12" key="1">
    <citation type="submission" date="2015-01" db="EMBL/GenBank/DDBJ databases">
        <title>Draft genome of the acidophilic iron oxidizer Acidithrix ferrooxidans strain Py-F3.</title>
        <authorList>
            <person name="Poehlein A."/>
            <person name="Eisen S."/>
            <person name="Schloemann M."/>
            <person name="Johnson B.D."/>
            <person name="Daniel R."/>
            <person name="Muehling M."/>
        </authorList>
    </citation>
    <scope>NUCLEOTIDE SEQUENCE [LARGE SCALE GENOMIC DNA]</scope>
    <source>
        <strain evidence="11 12">Py-F3</strain>
    </source>
</reference>
<organism evidence="11 12">
    <name type="scientific">Acidithrix ferrooxidans</name>
    <dbReference type="NCBI Taxonomy" id="1280514"/>
    <lineage>
        <taxon>Bacteria</taxon>
        <taxon>Bacillati</taxon>
        <taxon>Actinomycetota</taxon>
        <taxon>Acidimicrobiia</taxon>
        <taxon>Acidimicrobiales</taxon>
        <taxon>Acidimicrobiaceae</taxon>
        <taxon>Acidithrix</taxon>
    </lineage>
</organism>
<evidence type="ECO:0000256" key="2">
    <source>
        <dbReference type="ARBA" id="ARBA00006171"/>
    </source>
</evidence>
<dbReference type="PANTHER" id="PTHR46193:SF18">
    <property type="entry name" value="HEXITOL PHOSPHATASE B"/>
    <property type="match status" value="1"/>
</dbReference>
<comment type="similarity">
    <text evidence="2">Belongs to the HAD-like hydrolase superfamily. CbbY/CbbZ/Gph/YieH family.</text>
</comment>
<keyword evidence="11" id="KW-0378">Hydrolase</keyword>
<dbReference type="OrthoDB" id="9797743at2"/>
<dbReference type="InterPro" id="IPR010976">
    <property type="entry name" value="B-phosphoglucomutase_hydrolase"/>
</dbReference>
<accession>A0A0D8HF82</accession>
<evidence type="ECO:0000256" key="4">
    <source>
        <dbReference type="ARBA" id="ARBA00022723"/>
    </source>
</evidence>
<dbReference type="EC" id="5.4.2.6" evidence="9"/>
<dbReference type="InterPro" id="IPR006439">
    <property type="entry name" value="HAD-SF_hydro_IA"/>
</dbReference>
<dbReference type="InterPro" id="IPR051600">
    <property type="entry name" value="Beta-PGM-like"/>
</dbReference>
<dbReference type="SFLD" id="SFLDG01129">
    <property type="entry name" value="C1.5:_HAD__Beta-PGM__Phosphata"/>
    <property type="match status" value="1"/>
</dbReference>
<keyword evidence="5" id="KW-0460">Magnesium</keyword>
<dbReference type="GO" id="GO:0046872">
    <property type="term" value="F:metal ion binding"/>
    <property type="evidence" value="ECO:0007669"/>
    <property type="project" value="UniProtKB-KW"/>
</dbReference>
<keyword evidence="12" id="KW-1185">Reference proteome</keyword>
<dbReference type="RefSeq" id="WP_082058861.1">
    <property type="nucleotide sequence ID" value="NZ_JXYS01000130.1"/>
</dbReference>
<keyword evidence="6" id="KW-0413">Isomerase</keyword>
<evidence type="ECO:0000256" key="7">
    <source>
        <dbReference type="ARBA" id="ARBA00023277"/>
    </source>
</evidence>
<dbReference type="STRING" id="1280514.AXFE_34280"/>
<dbReference type="SUPFAM" id="SSF56784">
    <property type="entry name" value="HAD-like"/>
    <property type="match status" value="1"/>
</dbReference>
<dbReference type="Pfam" id="PF00702">
    <property type="entry name" value="Hydrolase"/>
    <property type="match status" value="1"/>
</dbReference>
<name>A0A0D8HF82_9ACTN</name>
<evidence type="ECO:0000256" key="5">
    <source>
        <dbReference type="ARBA" id="ARBA00022842"/>
    </source>
</evidence>
<evidence type="ECO:0000256" key="8">
    <source>
        <dbReference type="ARBA" id="ARBA00044926"/>
    </source>
</evidence>